<gene>
    <name evidence="2" type="ORF">FHG85_01555</name>
</gene>
<evidence type="ECO:0000313" key="3">
    <source>
        <dbReference type="Proteomes" id="UP000500961"/>
    </source>
</evidence>
<dbReference type="SUPFAM" id="SSF55186">
    <property type="entry name" value="ThrRS/AlaRS common domain"/>
    <property type="match status" value="1"/>
</dbReference>
<dbReference type="FunFam" id="3.40.50.300:FF:001230">
    <property type="entry name" value="Phosphoribulokinase/uridine kinase family protein"/>
    <property type="match status" value="1"/>
</dbReference>
<keyword evidence="2" id="KW-0808">Transferase</keyword>
<dbReference type="Proteomes" id="UP000500961">
    <property type="component" value="Chromosome"/>
</dbReference>
<keyword evidence="3" id="KW-1185">Reference proteome</keyword>
<name>A0A7D4BQQ2_9BACT</name>
<dbReference type="GO" id="GO:0005524">
    <property type="term" value="F:ATP binding"/>
    <property type="evidence" value="ECO:0007669"/>
    <property type="project" value="InterPro"/>
</dbReference>
<dbReference type="KEGG" id="ttz:FHG85_01555"/>
<dbReference type="AlphaFoldDB" id="A0A7D4BQQ2"/>
<dbReference type="CDD" id="cd02028">
    <property type="entry name" value="UMPK_like"/>
    <property type="match status" value="1"/>
</dbReference>
<proteinExistence type="predicted"/>
<reference evidence="2 3" key="1">
    <citation type="submission" date="2019-07" db="EMBL/GenBank/DDBJ databases">
        <title>Thalassofilum flectens gen. nov., sp. nov., a novel moderate thermophilic anaerobe from a shallow sea hot spring in Kunashir Island (Russia), representing a new family in the order Bacteroidales, and proposal of Thalassofilacea fam. nov.</title>
        <authorList>
            <person name="Kochetkova T.V."/>
            <person name="Podosokorskaya O.A."/>
            <person name="Novikov A."/>
            <person name="Elcheninov A.G."/>
            <person name="Toshchakov S.V."/>
            <person name="Kublanov I.V."/>
        </authorList>
    </citation>
    <scope>NUCLEOTIDE SEQUENCE [LARGE SCALE GENOMIC DNA]</scope>
    <source>
        <strain evidence="2 3">38-H</strain>
    </source>
</reference>
<sequence>MRKEVEIVIQNTGKKVHISPGLSLHEISEIFDIKLNHQILGAMVNNQLKELDYEVYTPKTIRFIDITHYAGMRMYQRSLFFLLQKAVRDIIPGAKVRIEHSVSRGFYCEIDRCEQPIELPLIFNINDRMREIVAADLPFRRDKVLTVDAIKLFKELGYHDKAKLFETRPTLYTSVYHLGDMVDYFFGSLVPSTGYLKVFDLVKYYDGMLLRVPKRFQPDEVEDLVIQDKMFEIFQEYKDWVEILDVENIGAINEQIKKGNASELIKISEALHEKKVAYIADKIHQQKNPVKLILISGPSSSGKTTFAKRLAIQLKVNGMKPHTISLDNYFVDREKTPKDEDGNYDFEALGALDVDYFNNDLIRLLNGEEVEIPKFSFEQGKRFFDGTKLKIEPNGVIIIEGIHALNPELTHLIPNDQKFKIYVSALTSISIDGINRIPTTDNRLIRRIVRDYKYRGYSALETIGRWESVRRGEDKNIFPFQEEADEMFNSAMLYEFCALKRFAEPILQEVPPNVAEYDEAKRLLKFLSYFTPIQIDEIPPTSILREFLGGSTFSYK</sequence>
<dbReference type="Gene3D" id="3.30.980.10">
    <property type="entry name" value="Threonyl-trna Synthetase, Chain A, domain 2"/>
    <property type="match status" value="1"/>
</dbReference>
<dbReference type="Gene3D" id="3.40.50.300">
    <property type="entry name" value="P-loop containing nucleotide triphosphate hydrolases"/>
    <property type="match status" value="1"/>
</dbReference>
<dbReference type="InterPro" id="IPR018163">
    <property type="entry name" value="Thr/Ala-tRNA-synth_IIc_edit"/>
</dbReference>
<evidence type="ECO:0000259" key="1">
    <source>
        <dbReference type="SMART" id="SM00382"/>
    </source>
</evidence>
<dbReference type="GO" id="GO:0016301">
    <property type="term" value="F:kinase activity"/>
    <property type="evidence" value="ECO:0007669"/>
    <property type="project" value="UniProtKB-KW"/>
</dbReference>
<evidence type="ECO:0000313" key="2">
    <source>
        <dbReference type="EMBL" id="QKG79001.1"/>
    </source>
</evidence>
<dbReference type="RefSeq" id="WP_173072518.1">
    <property type="nucleotide sequence ID" value="NZ_CP041345.1"/>
</dbReference>
<dbReference type="InterPro" id="IPR027417">
    <property type="entry name" value="P-loop_NTPase"/>
</dbReference>
<accession>A0A7D4BQQ2</accession>
<dbReference type="Pfam" id="PF00485">
    <property type="entry name" value="PRK"/>
    <property type="match status" value="1"/>
</dbReference>
<dbReference type="InterPro" id="IPR006083">
    <property type="entry name" value="PRK/URK"/>
</dbReference>
<dbReference type="SUPFAM" id="SSF52540">
    <property type="entry name" value="P-loop containing nucleoside triphosphate hydrolases"/>
    <property type="match status" value="1"/>
</dbReference>
<organism evidence="2 3">
    <name type="scientific">Tenuifilum thalassicum</name>
    <dbReference type="NCBI Taxonomy" id="2590900"/>
    <lineage>
        <taxon>Bacteria</taxon>
        <taxon>Pseudomonadati</taxon>
        <taxon>Bacteroidota</taxon>
        <taxon>Bacteroidia</taxon>
        <taxon>Bacteroidales</taxon>
        <taxon>Tenuifilaceae</taxon>
        <taxon>Tenuifilum</taxon>
    </lineage>
</organism>
<dbReference type="InterPro" id="IPR003593">
    <property type="entry name" value="AAA+_ATPase"/>
</dbReference>
<dbReference type="EMBL" id="CP041345">
    <property type="protein sequence ID" value="QKG79001.1"/>
    <property type="molecule type" value="Genomic_DNA"/>
</dbReference>
<protein>
    <submittedName>
        <fullName evidence="2">Nucleoside kinase</fullName>
    </submittedName>
</protein>
<dbReference type="SMART" id="SM00382">
    <property type="entry name" value="AAA"/>
    <property type="match status" value="1"/>
</dbReference>
<feature type="domain" description="AAA+ ATPase" evidence="1">
    <location>
        <begin position="289"/>
        <end position="450"/>
    </location>
</feature>
<dbReference type="PANTHER" id="PTHR10285">
    <property type="entry name" value="URIDINE KINASE"/>
    <property type="match status" value="1"/>
</dbReference>
<keyword evidence="2" id="KW-0418">Kinase</keyword>